<dbReference type="InterPro" id="IPR044492">
    <property type="entry name" value="P_typ_ATPase_HD_dom"/>
</dbReference>
<evidence type="ECO:0000256" key="7">
    <source>
        <dbReference type="ARBA" id="ARBA00022840"/>
    </source>
</evidence>
<feature type="domain" description="Cation-transporting P-type ATPase N-terminal" evidence="13">
    <location>
        <begin position="9"/>
        <end position="83"/>
    </location>
</feature>
<dbReference type="PRINTS" id="PR00119">
    <property type="entry name" value="CATATPASE"/>
</dbReference>
<dbReference type="InterPro" id="IPR008250">
    <property type="entry name" value="ATPase_P-typ_transduc_dom_A_sf"/>
</dbReference>
<dbReference type="GO" id="GO:0005886">
    <property type="term" value="C:plasma membrane"/>
    <property type="evidence" value="ECO:0007669"/>
    <property type="project" value="TreeGrafter"/>
</dbReference>
<accession>A0A0W0RBX6</accession>
<keyword evidence="7" id="KW-0067">ATP-binding</keyword>
<evidence type="ECO:0000313" key="14">
    <source>
        <dbReference type="EMBL" id="KTC68561.1"/>
    </source>
</evidence>
<dbReference type="GO" id="GO:0005524">
    <property type="term" value="F:ATP binding"/>
    <property type="evidence" value="ECO:0007669"/>
    <property type="project" value="UniProtKB-KW"/>
</dbReference>
<evidence type="ECO:0000256" key="8">
    <source>
        <dbReference type="ARBA" id="ARBA00022842"/>
    </source>
</evidence>
<keyword evidence="10 12" id="KW-1133">Transmembrane helix</keyword>
<dbReference type="AlphaFoldDB" id="A0A0W0RBX6"/>
<evidence type="ECO:0000256" key="12">
    <source>
        <dbReference type="SAM" id="Phobius"/>
    </source>
</evidence>
<feature type="transmembrane region" description="Helical" evidence="12">
    <location>
        <begin position="250"/>
        <end position="272"/>
    </location>
</feature>
<evidence type="ECO:0000256" key="1">
    <source>
        <dbReference type="ARBA" id="ARBA00004127"/>
    </source>
</evidence>
<keyword evidence="8" id="KW-0460">Magnesium</keyword>
<evidence type="ECO:0000256" key="9">
    <source>
        <dbReference type="ARBA" id="ARBA00022967"/>
    </source>
</evidence>
<comment type="similarity">
    <text evidence="2">Belongs to the cation transport ATPase (P-type) (TC 3.A.3) family. Type IIA subfamily.</text>
</comment>
<keyword evidence="6" id="KW-0547">Nucleotide-binding</keyword>
<evidence type="ECO:0000256" key="3">
    <source>
        <dbReference type="ARBA" id="ARBA00022553"/>
    </source>
</evidence>
<keyword evidence="4 12" id="KW-0812">Transmembrane</keyword>
<dbReference type="InterPro" id="IPR023299">
    <property type="entry name" value="ATPase_P-typ_cyto_dom_N"/>
</dbReference>
<dbReference type="SMART" id="SM00831">
    <property type="entry name" value="Cation_ATPase_N"/>
    <property type="match status" value="1"/>
</dbReference>
<dbReference type="Gene3D" id="1.20.1110.10">
    <property type="entry name" value="Calcium-transporting ATPase, transmembrane domain"/>
    <property type="match status" value="1"/>
</dbReference>
<dbReference type="FunFam" id="3.40.50.1000:FF:000028">
    <property type="entry name" value="Calcium-transporting P-type ATPase, putative"/>
    <property type="match status" value="1"/>
</dbReference>
<dbReference type="Pfam" id="PF00690">
    <property type="entry name" value="Cation_ATPase_N"/>
    <property type="match status" value="1"/>
</dbReference>
<dbReference type="Proteomes" id="UP000054695">
    <property type="component" value="Unassembled WGS sequence"/>
</dbReference>
<gene>
    <name evidence="14" type="primary">pacL_2</name>
    <name evidence="14" type="ORF">Lboz_3344</name>
</gene>
<evidence type="ECO:0000313" key="15">
    <source>
        <dbReference type="Proteomes" id="UP000054695"/>
    </source>
</evidence>
<dbReference type="SUPFAM" id="SSF81665">
    <property type="entry name" value="Calcium ATPase, transmembrane domain M"/>
    <property type="match status" value="1"/>
</dbReference>
<dbReference type="InterPro" id="IPR018303">
    <property type="entry name" value="ATPase_P-typ_P_site"/>
</dbReference>
<comment type="subcellular location">
    <subcellularLocation>
        <location evidence="1">Endomembrane system</location>
        <topology evidence="1">Multi-pass membrane protein</topology>
    </subcellularLocation>
</comment>
<dbReference type="InterPro" id="IPR006068">
    <property type="entry name" value="ATPase_P-typ_cation-transptr_C"/>
</dbReference>
<protein>
    <submittedName>
        <fullName evidence="14">Cation efflux transporter</fullName>
    </submittedName>
</protein>
<feature type="transmembrane region" description="Helical" evidence="12">
    <location>
        <begin position="695"/>
        <end position="719"/>
    </location>
</feature>
<name>A0A0W0RBX6_LEGBO</name>
<comment type="caution">
    <text evidence="14">The sequence shown here is derived from an EMBL/GenBank/DDBJ whole genome shotgun (WGS) entry which is preliminary data.</text>
</comment>
<dbReference type="SFLD" id="SFLDG00002">
    <property type="entry name" value="C1.7:_P-type_atpase_like"/>
    <property type="match status" value="1"/>
</dbReference>
<keyword evidence="9" id="KW-1278">Translocase</keyword>
<dbReference type="InterPro" id="IPR001757">
    <property type="entry name" value="P_typ_ATPase"/>
</dbReference>
<dbReference type="FunFam" id="2.70.150.10:FF:000160">
    <property type="entry name" value="Sarcoplasmic/endoplasmic reticulum calcium ATPase 1"/>
    <property type="match status" value="1"/>
</dbReference>
<keyword evidence="15" id="KW-1185">Reference proteome</keyword>
<feature type="transmembrane region" description="Helical" evidence="12">
    <location>
        <begin position="278"/>
        <end position="303"/>
    </location>
</feature>
<dbReference type="PANTHER" id="PTHR24093">
    <property type="entry name" value="CATION TRANSPORTING ATPASE"/>
    <property type="match status" value="1"/>
</dbReference>
<dbReference type="Pfam" id="PF08282">
    <property type="entry name" value="Hydrolase_3"/>
    <property type="match status" value="1"/>
</dbReference>
<dbReference type="SUPFAM" id="SSF56784">
    <property type="entry name" value="HAD-like"/>
    <property type="match status" value="1"/>
</dbReference>
<dbReference type="Gene3D" id="3.40.1110.10">
    <property type="entry name" value="Calcium-transporting ATPase, cytoplasmic domain N"/>
    <property type="match status" value="1"/>
</dbReference>
<dbReference type="Pfam" id="PF00122">
    <property type="entry name" value="E1-E2_ATPase"/>
    <property type="match status" value="1"/>
</dbReference>
<evidence type="ECO:0000256" key="10">
    <source>
        <dbReference type="ARBA" id="ARBA00022989"/>
    </source>
</evidence>
<dbReference type="SFLD" id="SFLDS00003">
    <property type="entry name" value="Haloacid_Dehalogenase"/>
    <property type="match status" value="1"/>
</dbReference>
<feature type="transmembrane region" description="Helical" evidence="12">
    <location>
        <begin position="87"/>
        <end position="103"/>
    </location>
</feature>
<dbReference type="RefSeq" id="WP_058460878.1">
    <property type="nucleotide sequence ID" value="NZ_CAAAIY010000027.1"/>
</dbReference>
<keyword evidence="5" id="KW-0479">Metal-binding</keyword>
<evidence type="ECO:0000256" key="11">
    <source>
        <dbReference type="ARBA" id="ARBA00023136"/>
    </source>
</evidence>
<evidence type="ECO:0000259" key="13">
    <source>
        <dbReference type="SMART" id="SM00831"/>
    </source>
</evidence>
<evidence type="ECO:0000256" key="5">
    <source>
        <dbReference type="ARBA" id="ARBA00022723"/>
    </source>
</evidence>
<feature type="transmembrane region" description="Helical" evidence="12">
    <location>
        <begin position="837"/>
        <end position="856"/>
    </location>
</feature>
<dbReference type="GO" id="GO:0046872">
    <property type="term" value="F:metal ion binding"/>
    <property type="evidence" value="ECO:0007669"/>
    <property type="project" value="UniProtKB-KW"/>
</dbReference>
<feature type="transmembrane region" description="Helical" evidence="12">
    <location>
        <begin position="725"/>
        <end position="743"/>
    </location>
</feature>
<dbReference type="OrthoDB" id="9814270at2"/>
<evidence type="ECO:0000256" key="4">
    <source>
        <dbReference type="ARBA" id="ARBA00022692"/>
    </source>
</evidence>
<organism evidence="14 15">
    <name type="scientific">Legionella bozemanae</name>
    <name type="common">Fluoribacter bozemanae</name>
    <dbReference type="NCBI Taxonomy" id="447"/>
    <lineage>
        <taxon>Bacteria</taxon>
        <taxon>Pseudomonadati</taxon>
        <taxon>Pseudomonadota</taxon>
        <taxon>Gammaproteobacteria</taxon>
        <taxon>Legionellales</taxon>
        <taxon>Legionellaceae</taxon>
        <taxon>Legionella</taxon>
    </lineage>
</organism>
<dbReference type="EMBL" id="LNXU01000052">
    <property type="protein sequence ID" value="KTC68561.1"/>
    <property type="molecule type" value="Genomic_DNA"/>
</dbReference>
<dbReference type="STRING" id="447.Lboz_3344"/>
<dbReference type="Pfam" id="PF13246">
    <property type="entry name" value="Cation_ATPase"/>
    <property type="match status" value="1"/>
</dbReference>
<dbReference type="PANTHER" id="PTHR24093:SF506">
    <property type="entry name" value="CATION-TRANSPORTING ATPASE PMA1"/>
    <property type="match status" value="1"/>
</dbReference>
<dbReference type="Gene3D" id="2.70.150.10">
    <property type="entry name" value="Calcium-transporting ATPase, cytoplasmic transduction domain A"/>
    <property type="match status" value="1"/>
</dbReference>
<dbReference type="GO" id="GO:0005388">
    <property type="term" value="F:P-type calcium transporter activity"/>
    <property type="evidence" value="ECO:0007669"/>
    <property type="project" value="TreeGrafter"/>
</dbReference>
<dbReference type="InterPro" id="IPR023298">
    <property type="entry name" value="ATPase_P-typ_TM_dom_sf"/>
</dbReference>
<dbReference type="NCBIfam" id="TIGR01494">
    <property type="entry name" value="ATPase_P-type"/>
    <property type="match status" value="2"/>
</dbReference>
<dbReference type="Gene3D" id="3.40.50.1000">
    <property type="entry name" value="HAD superfamily/HAD-like"/>
    <property type="match status" value="1"/>
</dbReference>
<keyword evidence="11 12" id="KW-0472">Membrane</keyword>
<dbReference type="PATRIC" id="fig|447.4.peg.3574"/>
<sequence length="896" mass="98502">MKKNNRLHSWNDCTDNDICNELMTSTEEGLTISESKNRLLKFGYNELPSLPPQSVFKRLLSQLNNALILVLLAAAIATLFLGQITDSVIIFGVILINTLIGFIQEGKAEKAIAAVHSMLSLHATVLRENKRMIIPASELVVGDLVLLQSGDKIPADLKLVRTKNLKINEAILTGESNTVEKKIGVLASDTPLAEQTNMAFSGTLVTSGKGEGIVVATGIQTEIGKINQLLTHVQPLMTPLIKKMSLFSQWLSGFILAFASVLFLIGYFLHHFSAHEMFMAAVGIIVAAIPEGLPVILTVALAIGVQRMASRYAIIRKLPAVETLGSVSIICTDKTGTLTRNEMSVQKICLATSDLDVSGVGYNAEGSFYFESKKIQPQENHDLLTLGTACVLCNDAELDFQDNEPKLQGDPMEGALLSLAAKAGIYRHQLEEKLTLKDVIPFDAEHRFMATLHHQEKSAFIYLKGAPEVVFNFCSFQLHNQGYDAFDLDYWQQKISNLAQQGLRTLAIAYKPVSINDEKIEFADVTSDLILIGIVGIIDPPREEAIQAVKECRAANIRVKMITGDHAITALAIARQLGIGDGQHVLTGKELHELSDERFEQSIETVDVFARTSPEDKLRLVNALQAKGYVVAMTGDGVNDAPALKRADIGVAMGHKGTEVAKEAAEMVITDDNFASIVAAVKEGRTVYDNLKKAILFLLPINGGETLSLAIAIIMGATLPITPVQILWVNMTCSVALGLALAFEPSEPRIMKRAPTPVHEPLLSKYLVWRIIFVSLLFVASVFTVFYWTLWRGESLETARTMTVNTLVLLEIFYLFSSRYIHGPSLTWKGMQGTKPVLVAIGLVAFLQLSFTYMPFMQEIFKTEPLTLWHNVGIGVIGIFSFIIIEFEKLTTLFKK</sequence>
<dbReference type="InterPro" id="IPR059000">
    <property type="entry name" value="ATPase_P-type_domA"/>
</dbReference>
<feature type="transmembrane region" description="Helical" evidence="12">
    <location>
        <begin position="767"/>
        <end position="787"/>
    </location>
</feature>
<feature type="transmembrane region" description="Helical" evidence="12">
    <location>
        <begin position="868"/>
        <end position="887"/>
    </location>
</feature>
<dbReference type="SUPFAM" id="SSF81660">
    <property type="entry name" value="Metal cation-transporting ATPase, ATP-binding domain N"/>
    <property type="match status" value="1"/>
</dbReference>
<dbReference type="InterPro" id="IPR036412">
    <property type="entry name" value="HAD-like_sf"/>
</dbReference>
<dbReference type="GO" id="GO:0016887">
    <property type="term" value="F:ATP hydrolysis activity"/>
    <property type="evidence" value="ECO:0007669"/>
    <property type="project" value="InterPro"/>
</dbReference>
<evidence type="ECO:0000256" key="6">
    <source>
        <dbReference type="ARBA" id="ARBA00022741"/>
    </source>
</evidence>
<evidence type="ECO:0000256" key="2">
    <source>
        <dbReference type="ARBA" id="ARBA00005675"/>
    </source>
</evidence>
<dbReference type="GO" id="GO:0012505">
    <property type="term" value="C:endomembrane system"/>
    <property type="evidence" value="ECO:0007669"/>
    <property type="project" value="UniProtKB-SubCell"/>
</dbReference>
<feature type="transmembrane region" description="Helical" evidence="12">
    <location>
        <begin position="799"/>
        <end position="816"/>
    </location>
</feature>
<dbReference type="SUPFAM" id="SSF81653">
    <property type="entry name" value="Calcium ATPase, transduction domain A"/>
    <property type="match status" value="1"/>
</dbReference>
<keyword evidence="3" id="KW-0597">Phosphoprotein</keyword>
<dbReference type="PRINTS" id="PR00120">
    <property type="entry name" value="HATPASE"/>
</dbReference>
<dbReference type="CDD" id="cd02080">
    <property type="entry name" value="P-type_ATPase_cation"/>
    <property type="match status" value="1"/>
</dbReference>
<reference evidence="14 15" key="1">
    <citation type="submission" date="2015-11" db="EMBL/GenBank/DDBJ databases">
        <title>Genomic analysis of 38 Legionella species identifies large and diverse effector repertoires.</title>
        <authorList>
            <person name="Burstein D."/>
            <person name="Amaro F."/>
            <person name="Zusman T."/>
            <person name="Lifshitz Z."/>
            <person name="Cohen O."/>
            <person name="Gilbert J.A."/>
            <person name="Pupko T."/>
            <person name="Shuman H.A."/>
            <person name="Segal G."/>
        </authorList>
    </citation>
    <scope>NUCLEOTIDE SEQUENCE [LARGE SCALE GENOMIC DNA]</scope>
    <source>
        <strain evidence="14 15">WIGA</strain>
    </source>
</reference>
<dbReference type="Pfam" id="PF00689">
    <property type="entry name" value="Cation_ATPase_C"/>
    <property type="match status" value="1"/>
</dbReference>
<dbReference type="InterPro" id="IPR023214">
    <property type="entry name" value="HAD_sf"/>
</dbReference>
<dbReference type="InterPro" id="IPR004014">
    <property type="entry name" value="ATPase_P-typ_cation-transptr_N"/>
</dbReference>
<dbReference type="PROSITE" id="PS00154">
    <property type="entry name" value="ATPASE_E1_E2"/>
    <property type="match status" value="1"/>
</dbReference>
<proteinExistence type="inferred from homology"/>
<feature type="transmembrane region" description="Helical" evidence="12">
    <location>
        <begin position="63"/>
        <end position="81"/>
    </location>
</feature>
<dbReference type="SFLD" id="SFLDF00027">
    <property type="entry name" value="p-type_atpase"/>
    <property type="match status" value="1"/>
</dbReference>